<gene>
    <name evidence="1" type="ORF">VFPPC_15993</name>
</gene>
<dbReference type="RefSeq" id="XP_018143284.1">
    <property type="nucleotide sequence ID" value="XM_018293746.1"/>
</dbReference>
<reference evidence="1 2" key="1">
    <citation type="journal article" date="2016" name="PLoS Pathog.">
        <title>Biosynthesis of antibiotic leucinostatins in bio-control fungus Purpureocillium lilacinum and their inhibition on phytophthora revealed by genome mining.</title>
        <authorList>
            <person name="Wang G."/>
            <person name="Liu Z."/>
            <person name="Lin R."/>
            <person name="Li E."/>
            <person name="Mao Z."/>
            <person name="Ling J."/>
            <person name="Yang Y."/>
            <person name="Yin W.B."/>
            <person name="Xie B."/>
        </authorList>
    </citation>
    <scope>NUCLEOTIDE SEQUENCE [LARGE SCALE GENOMIC DNA]</scope>
    <source>
        <strain evidence="1">170</strain>
    </source>
</reference>
<keyword evidence="2" id="KW-1185">Reference proteome</keyword>
<accession>A0A179FLK5</accession>
<sequence length="161" mass="17820">MYLVEMHSKAATKDSRTNDCSTTSPRCLTFVGSCIFWHPSSAITLMACAIRAGIIQQGSAEQQIFIGGKVKCAQRRKPRGVPEERSLGHFSKERLTALEAPCPLPTHGVSGDYWAPFSLLRMLLVPQAAIDIILEESFGHFSKERFTTSETPCSTPTRCVW</sequence>
<proteinExistence type="predicted"/>
<dbReference type="EMBL" id="LSBJ02000004">
    <property type="protein sequence ID" value="OAQ66197.1"/>
    <property type="molecule type" value="Genomic_DNA"/>
</dbReference>
<comment type="caution">
    <text evidence="1">The sequence shown here is derived from an EMBL/GenBank/DDBJ whole genome shotgun (WGS) entry which is preliminary data.</text>
</comment>
<organism evidence="1 2">
    <name type="scientific">Pochonia chlamydosporia 170</name>
    <dbReference type="NCBI Taxonomy" id="1380566"/>
    <lineage>
        <taxon>Eukaryota</taxon>
        <taxon>Fungi</taxon>
        <taxon>Dikarya</taxon>
        <taxon>Ascomycota</taxon>
        <taxon>Pezizomycotina</taxon>
        <taxon>Sordariomycetes</taxon>
        <taxon>Hypocreomycetidae</taxon>
        <taxon>Hypocreales</taxon>
        <taxon>Clavicipitaceae</taxon>
        <taxon>Pochonia</taxon>
    </lineage>
</organism>
<dbReference type="GeneID" id="28857740"/>
<dbReference type="Proteomes" id="UP000078397">
    <property type="component" value="Unassembled WGS sequence"/>
</dbReference>
<dbReference type="KEGG" id="pchm:VFPPC_15993"/>
<evidence type="ECO:0000313" key="2">
    <source>
        <dbReference type="Proteomes" id="UP000078397"/>
    </source>
</evidence>
<name>A0A179FLK5_METCM</name>
<dbReference type="AlphaFoldDB" id="A0A179FLK5"/>
<evidence type="ECO:0000313" key="1">
    <source>
        <dbReference type="EMBL" id="OAQ66197.1"/>
    </source>
</evidence>
<protein>
    <submittedName>
        <fullName evidence="1">Uncharacterized protein</fullName>
    </submittedName>
</protein>